<dbReference type="EMBL" id="ML977313">
    <property type="protein sequence ID" value="KAF2121048.1"/>
    <property type="molecule type" value="Genomic_DNA"/>
</dbReference>
<dbReference type="AlphaFoldDB" id="A0A6A5ZRZ9"/>
<gene>
    <name evidence="2" type="ORF">BDV96DRAFT_595428</name>
</gene>
<dbReference type="OrthoDB" id="3785457at2759"/>
<evidence type="ECO:0000256" key="1">
    <source>
        <dbReference type="SAM" id="MobiDB-lite"/>
    </source>
</evidence>
<feature type="compositionally biased region" description="Acidic residues" evidence="1">
    <location>
        <begin position="446"/>
        <end position="455"/>
    </location>
</feature>
<evidence type="ECO:0000313" key="2">
    <source>
        <dbReference type="EMBL" id="KAF2121048.1"/>
    </source>
</evidence>
<feature type="region of interest" description="Disordered" evidence="1">
    <location>
        <begin position="423"/>
        <end position="455"/>
    </location>
</feature>
<dbReference type="Proteomes" id="UP000799770">
    <property type="component" value="Unassembled WGS sequence"/>
</dbReference>
<sequence>MATPSAKKLDDLAGDVLCIVFELVCYLTPKLVSATDEVYCPQLRDPQDLKSLCEVSHHLRKIVAPVLYRSIVLRSVAESQLGNRHTRNFTVEASFHTILALRCLHNYEARIEDSHIAIEDEATASEVLTDPKLKQLHSEFTSVLDNIPEGNVQEFKLNAKRLLELHLDMISWDKAISGLGNDSDKKNLTRTLFRLENGSREMVFSALQCLSLTEMSLKNAATSGARFEYQHAADPEAQIVPWVAGILVHIHFMGTPVLKTLEVQAAYDLVASILARENDHDLSVKSYDSEAVPCVAQFLRCFHGLERLALMTRRVDNPCVIFDGLLSHKDTLEAFVFHTRRFDTEPDSPGLFTTVDDSDFSLGRRFDLLARCASNRSLHPLCTLGRLDFLGVCCYVILLRFFLEPIRTTTNMRILHIRRSGSDRTYEGSIGNQPPAVHYHAASEHESDEASESEEDEDVIYWTLERDVNEFVEWAFGPEGIPSLRIIACGDFSYDGRYEDSRILLCRSETQGEDGMCYRHVQDEDHALNDLVERYSDMLEACPTERRFHD</sequence>
<organism evidence="2 3">
    <name type="scientific">Lophiotrema nucula</name>
    <dbReference type="NCBI Taxonomy" id="690887"/>
    <lineage>
        <taxon>Eukaryota</taxon>
        <taxon>Fungi</taxon>
        <taxon>Dikarya</taxon>
        <taxon>Ascomycota</taxon>
        <taxon>Pezizomycotina</taxon>
        <taxon>Dothideomycetes</taxon>
        <taxon>Pleosporomycetidae</taxon>
        <taxon>Pleosporales</taxon>
        <taxon>Lophiotremataceae</taxon>
        <taxon>Lophiotrema</taxon>
    </lineage>
</organism>
<proteinExistence type="predicted"/>
<accession>A0A6A5ZRZ9</accession>
<name>A0A6A5ZRZ9_9PLEO</name>
<keyword evidence="3" id="KW-1185">Reference proteome</keyword>
<protein>
    <submittedName>
        <fullName evidence="2">Uncharacterized protein</fullName>
    </submittedName>
</protein>
<reference evidence="2" key="1">
    <citation type="journal article" date="2020" name="Stud. Mycol.">
        <title>101 Dothideomycetes genomes: a test case for predicting lifestyles and emergence of pathogens.</title>
        <authorList>
            <person name="Haridas S."/>
            <person name="Albert R."/>
            <person name="Binder M."/>
            <person name="Bloem J."/>
            <person name="Labutti K."/>
            <person name="Salamov A."/>
            <person name="Andreopoulos B."/>
            <person name="Baker S."/>
            <person name="Barry K."/>
            <person name="Bills G."/>
            <person name="Bluhm B."/>
            <person name="Cannon C."/>
            <person name="Castanera R."/>
            <person name="Culley D."/>
            <person name="Daum C."/>
            <person name="Ezra D."/>
            <person name="Gonzalez J."/>
            <person name="Henrissat B."/>
            <person name="Kuo A."/>
            <person name="Liang C."/>
            <person name="Lipzen A."/>
            <person name="Lutzoni F."/>
            <person name="Magnuson J."/>
            <person name="Mondo S."/>
            <person name="Nolan M."/>
            <person name="Ohm R."/>
            <person name="Pangilinan J."/>
            <person name="Park H.-J."/>
            <person name="Ramirez L."/>
            <person name="Alfaro M."/>
            <person name="Sun H."/>
            <person name="Tritt A."/>
            <person name="Yoshinaga Y."/>
            <person name="Zwiers L.-H."/>
            <person name="Turgeon B."/>
            <person name="Goodwin S."/>
            <person name="Spatafora J."/>
            <person name="Crous P."/>
            <person name="Grigoriev I."/>
        </authorList>
    </citation>
    <scope>NUCLEOTIDE SEQUENCE</scope>
    <source>
        <strain evidence="2">CBS 627.86</strain>
    </source>
</reference>
<evidence type="ECO:0000313" key="3">
    <source>
        <dbReference type="Proteomes" id="UP000799770"/>
    </source>
</evidence>